<dbReference type="EMBL" id="FN654423">
    <property type="protein sequence ID" value="CBY33511.1"/>
    <property type="molecule type" value="Genomic_DNA"/>
</dbReference>
<organism evidence="2">
    <name type="scientific">Oikopleura dioica</name>
    <name type="common">Tunicate</name>
    <dbReference type="NCBI Taxonomy" id="34765"/>
    <lineage>
        <taxon>Eukaryota</taxon>
        <taxon>Metazoa</taxon>
        <taxon>Chordata</taxon>
        <taxon>Tunicata</taxon>
        <taxon>Appendicularia</taxon>
        <taxon>Copelata</taxon>
        <taxon>Oikopleuridae</taxon>
        <taxon>Oikopleura</taxon>
    </lineage>
</organism>
<name>E4YDA0_OIKDI</name>
<proteinExistence type="predicted"/>
<accession>E4YDA0</accession>
<evidence type="ECO:0000256" key="1">
    <source>
        <dbReference type="SAM" id="MobiDB-lite"/>
    </source>
</evidence>
<feature type="region of interest" description="Disordered" evidence="1">
    <location>
        <begin position="1"/>
        <end position="25"/>
    </location>
</feature>
<evidence type="ECO:0000313" key="2">
    <source>
        <dbReference type="EMBL" id="CBY33511.1"/>
    </source>
</evidence>
<dbReference type="AlphaFoldDB" id="E4YDA0"/>
<gene>
    <name evidence="2" type="ORF">GSOID_T00021431001</name>
</gene>
<reference evidence="2" key="1">
    <citation type="journal article" date="2010" name="Science">
        <title>Plasticity of animal genome architecture unmasked by rapid evolution of a pelagic tunicate.</title>
        <authorList>
            <person name="Denoeud F."/>
            <person name="Henriet S."/>
            <person name="Mungpakdee S."/>
            <person name="Aury J.M."/>
            <person name="Da Silva C."/>
            <person name="Brinkmann H."/>
            <person name="Mikhaleva J."/>
            <person name="Olsen L.C."/>
            <person name="Jubin C."/>
            <person name="Canestro C."/>
            <person name="Bouquet J.M."/>
            <person name="Danks G."/>
            <person name="Poulain J."/>
            <person name="Campsteijn C."/>
            <person name="Adamski M."/>
            <person name="Cross I."/>
            <person name="Yadetie F."/>
            <person name="Muffato M."/>
            <person name="Louis A."/>
            <person name="Butcher S."/>
            <person name="Tsagkogeorga G."/>
            <person name="Konrad A."/>
            <person name="Singh S."/>
            <person name="Jensen M.F."/>
            <person name="Cong E.H."/>
            <person name="Eikeseth-Otteraa H."/>
            <person name="Noel B."/>
            <person name="Anthouard V."/>
            <person name="Porcel B.M."/>
            <person name="Kachouri-Lafond R."/>
            <person name="Nishino A."/>
            <person name="Ugolini M."/>
            <person name="Chourrout P."/>
            <person name="Nishida H."/>
            <person name="Aasland R."/>
            <person name="Huzurbazar S."/>
            <person name="Westhof E."/>
            <person name="Delsuc F."/>
            <person name="Lehrach H."/>
            <person name="Reinhardt R."/>
            <person name="Weissenbach J."/>
            <person name="Roy S.W."/>
            <person name="Artiguenave F."/>
            <person name="Postlethwait J.H."/>
            <person name="Manak J.R."/>
            <person name="Thompson E.M."/>
            <person name="Jaillon O."/>
            <person name="Du Pasquier L."/>
            <person name="Boudinot P."/>
            <person name="Liberles D.A."/>
            <person name="Volff J.N."/>
            <person name="Philippe H."/>
            <person name="Lenhard B."/>
            <person name="Roest Crollius H."/>
            <person name="Wincker P."/>
            <person name="Chourrout D."/>
        </authorList>
    </citation>
    <scope>NUCLEOTIDE SEQUENCE [LARGE SCALE GENOMIC DNA]</scope>
</reference>
<protein>
    <submittedName>
        <fullName evidence="2">Uncharacterized protein</fullName>
    </submittedName>
</protein>
<sequence length="152" mass="17258">MESSLPFDPADLSKEASLLPPLPNDDQDQFSELRILLIGIEEEDLLQILTDHDITAETLPFLDENDLLRMKIKNAKEVSEKISVFRDEKHRNLSAPERKFFGQFSTIFTESEQNKISANSVEQIKYLAAVVQFVKRKIRGNQGHQGILGAAF</sequence>
<dbReference type="Proteomes" id="UP000011014">
    <property type="component" value="Unassembled WGS sequence"/>
</dbReference>